<protein>
    <submittedName>
        <fullName evidence="2">Uncharacterized protein</fullName>
    </submittedName>
</protein>
<keyword evidence="3" id="KW-1185">Reference proteome</keyword>
<feature type="compositionally biased region" description="Low complexity" evidence="1">
    <location>
        <begin position="187"/>
        <end position="196"/>
    </location>
</feature>
<evidence type="ECO:0000313" key="3">
    <source>
        <dbReference type="Proteomes" id="UP001281761"/>
    </source>
</evidence>
<feature type="region of interest" description="Disordered" evidence="1">
    <location>
        <begin position="160"/>
        <end position="196"/>
    </location>
</feature>
<accession>A0ABQ9XXY1</accession>
<dbReference type="PRINTS" id="PR01217">
    <property type="entry name" value="PRICHEXTENSN"/>
</dbReference>
<feature type="compositionally biased region" description="Polar residues" evidence="1">
    <location>
        <begin position="1"/>
        <end position="15"/>
    </location>
</feature>
<proteinExistence type="predicted"/>
<evidence type="ECO:0000256" key="1">
    <source>
        <dbReference type="SAM" id="MobiDB-lite"/>
    </source>
</evidence>
<feature type="region of interest" description="Disordered" evidence="1">
    <location>
        <begin position="122"/>
        <end position="141"/>
    </location>
</feature>
<feature type="compositionally biased region" description="Pro residues" evidence="1">
    <location>
        <begin position="162"/>
        <end position="186"/>
    </location>
</feature>
<reference evidence="2 3" key="1">
    <citation type="journal article" date="2022" name="bioRxiv">
        <title>Genomics of Preaxostyla Flagellates Illuminates Evolutionary Transitions and the Path Towards Mitochondrial Loss.</title>
        <authorList>
            <person name="Novak L.V.F."/>
            <person name="Treitli S.C."/>
            <person name="Pyrih J."/>
            <person name="Halakuc P."/>
            <person name="Pipaliya S.V."/>
            <person name="Vacek V."/>
            <person name="Brzon O."/>
            <person name="Soukal P."/>
            <person name="Eme L."/>
            <person name="Dacks J.B."/>
            <person name="Karnkowska A."/>
            <person name="Elias M."/>
            <person name="Hampl V."/>
        </authorList>
    </citation>
    <scope>NUCLEOTIDE SEQUENCE [LARGE SCALE GENOMIC DNA]</scope>
    <source>
        <strain evidence="2">NAU3</strain>
        <tissue evidence="2">Gut</tissue>
    </source>
</reference>
<dbReference type="EMBL" id="JARBJD010000057">
    <property type="protein sequence ID" value="KAK2956335.1"/>
    <property type="molecule type" value="Genomic_DNA"/>
</dbReference>
<dbReference type="Proteomes" id="UP001281761">
    <property type="component" value="Unassembled WGS sequence"/>
</dbReference>
<feature type="region of interest" description="Disordered" evidence="1">
    <location>
        <begin position="1"/>
        <end position="29"/>
    </location>
</feature>
<evidence type="ECO:0000313" key="2">
    <source>
        <dbReference type="EMBL" id="KAK2956335.1"/>
    </source>
</evidence>
<comment type="caution">
    <text evidence="2">The sequence shown here is derived from an EMBL/GenBank/DDBJ whole genome shotgun (WGS) entry which is preliminary data.</text>
</comment>
<sequence>MTSSPPHQQPHSLRQSSRRSDRAVTPVSPELQCMHSRRSPLNSLSLAVPPPSDISLADIRTPMLASSLLARERWCPPPLASIFVCVHRFQSANLNDSCPPLPHHPHPSTPLCLSLTTHTLPLPSASPSPPTHSHSPLPLPHHPHPPTPFCLSLTTHTLPLPSASPSPPTPSHSPLPLPHHPHPPTPLSLSLTTHTLPLPSPSPYTNICQRSILKTKPTSWD</sequence>
<gene>
    <name evidence="2" type="ORF">BLNAU_8702</name>
</gene>
<name>A0ABQ9XXY1_9EUKA</name>
<organism evidence="2 3">
    <name type="scientific">Blattamonas nauphoetae</name>
    <dbReference type="NCBI Taxonomy" id="2049346"/>
    <lineage>
        <taxon>Eukaryota</taxon>
        <taxon>Metamonada</taxon>
        <taxon>Preaxostyla</taxon>
        <taxon>Oxymonadida</taxon>
        <taxon>Blattamonas</taxon>
    </lineage>
</organism>